<proteinExistence type="predicted"/>
<comment type="caution">
    <text evidence="2">The sequence shown here is derived from an EMBL/GenBank/DDBJ whole genome shotgun (WGS) entry which is preliminary data.</text>
</comment>
<organism evidence="2 3">
    <name type="scientific">Caerostris darwini</name>
    <dbReference type="NCBI Taxonomy" id="1538125"/>
    <lineage>
        <taxon>Eukaryota</taxon>
        <taxon>Metazoa</taxon>
        <taxon>Ecdysozoa</taxon>
        <taxon>Arthropoda</taxon>
        <taxon>Chelicerata</taxon>
        <taxon>Arachnida</taxon>
        <taxon>Araneae</taxon>
        <taxon>Araneomorphae</taxon>
        <taxon>Entelegynae</taxon>
        <taxon>Araneoidea</taxon>
        <taxon>Araneidae</taxon>
        <taxon>Caerostris</taxon>
    </lineage>
</organism>
<evidence type="ECO:0000313" key="3">
    <source>
        <dbReference type="Proteomes" id="UP001054837"/>
    </source>
</evidence>
<sequence length="91" mass="9281">MGAVMRISYSKPVRKRRGGGVAVILLLPPSCSSIHHPTFKRCALGREGDLVSHGFNPGALPSPGVGEGTPLSASGTPSSITKDKNGDVGGE</sequence>
<dbReference type="AlphaFoldDB" id="A0AAV4TLL7"/>
<evidence type="ECO:0000256" key="1">
    <source>
        <dbReference type="SAM" id="MobiDB-lite"/>
    </source>
</evidence>
<reference evidence="2 3" key="1">
    <citation type="submission" date="2021-06" db="EMBL/GenBank/DDBJ databases">
        <title>Caerostris darwini draft genome.</title>
        <authorList>
            <person name="Kono N."/>
            <person name="Arakawa K."/>
        </authorList>
    </citation>
    <scope>NUCLEOTIDE SEQUENCE [LARGE SCALE GENOMIC DNA]</scope>
</reference>
<evidence type="ECO:0000313" key="2">
    <source>
        <dbReference type="EMBL" id="GIY46634.1"/>
    </source>
</evidence>
<name>A0AAV4TLL7_9ARAC</name>
<keyword evidence="3" id="KW-1185">Reference proteome</keyword>
<accession>A0AAV4TLL7</accession>
<feature type="region of interest" description="Disordered" evidence="1">
    <location>
        <begin position="53"/>
        <end position="91"/>
    </location>
</feature>
<dbReference type="EMBL" id="BPLQ01009792">
    <property type="protein sequence ID" value="GIY46634.1"/>
    <property type="molecule type" value="Genomic_DNA"/>
</dbReference>
<feature type="compositionally biased region" description="Basic and acidic residues" evidence="1">
    <location>
        <begin position="81"/>
        <end position="91"/>
    </location>
</feature>
<protein>
    <submittedName>
        <fullName evidence="2">Uncharacterized protein</fullName>
    </submittedName>
</protein>
<dbReference type="Proteomes" id="UP001054837">
    <property type="component" value="Unassembled WGS sequence"/>
</dbReference>
<gene>
    <name evidence="2" type="ORF">CDAR_12851</name>
</gene>
<feature type="compositionally biased region" description="Polar residues" evidence="1">
    <location>
        <begin position="71"/>
        <end position="80"/>
    </location>
</feature>